<evidence type="ECO:0000256" key="1">
    <source>
        <dbReference type="ARBA" id="ARBA00035644"/>
    </source>
</evidence>
<dbReference type="EMBL" id="VYKJ01000013">
    <property type="protein sequence ID" value="KAA8996667.1"/>
    <property type="molecule type" value="Genomic_DNA"/>
</dbReference>
<dbReference type="AlphaFoldDB" id="A0A5J5FV54"/>
<dbReference type="InterPro" id="IPR017927">
    <property type="entry name" value="FAD-bd_FR_type"/>
</dbReference>
<dbReference type="RefSeq" id="WP_150436912.1">
    <property type="nucleotide sequence ID" value="NZ_VYKJ01000013.1"/>
</dbReference>
<dbReference type="PANTHER" id="PTHR30157:SF0">
    <property type="entry name" value="NADPH-DEPENDENT FERRIC-CHELATE REDUCTASE"/>
    <property type="match status" value="1"/>
</dbReference>
<dbReference type="PANTHER" id="PTHR30157">
    <property type="entry name" value="FERRIC REDUCTASE, NADPH-DEPENDENT"/>
    <property type="match status" value="1"/>
</dbReference>
<organism evidence="3 4">
    <name type="scientific">Affinibrenneria salicis</name>
    <dbReference type="NCBI Taxonomy" id="2590031"/>
    <lineage>
        <taxon>Bacteria</taxon>
        <taxon>Pseudomonadati</taxon>
        <taxon>Pseudomonadota</taxon>
        <taxon>Gammaproteobacteria</taxon>
        <taxon>Enterobacterales</taxon>
        <taxon>Pectobacteriaceae</taxon>
        <taxon>Affinibrenneria</taxon>
    </lineage>
</organism>
<dbReference type="Gene3D" id="3.40.50.80">
    <property type="entry name" value="Nucleotide-binding domain of ferredoxin-NADP reductase (FNR) module"/>
    <property type="match status" value="1"/>
</dbReference>
<gene>
    <name evidence="3" type="ORF">FJU30_20895</name>
</gene>
<dbReference type="CDD" id="cd06193">
    <property type="entry name" value="siderophore_interacting"/>
    <property type="match status" value="1"/>
</dbReference>
<dbReference type="Pfam" id="PF08021">
    <property type="entry name" value="FAD_binding_9"/>
    <property type="match status" value="1"/>
</dbReference>
<dbReference type="Pfam" id="PF04954">
    <property type="entry name" value="SIP"/>
    <property type="match status" value="1"/>
</dbReference>
<dbReference type="OrthoDB" id="9814826at2"/>
<feature type="domain" description="FAD-binding FR-type" evidence="2">
    <location>
        <begin position="16"/>
        <end position="136"/>
    </location>
</feature>
<proteinExistence type="inferred from homology"/>
<keyword evidence="4" id="KW-1185">Reference proteome</keyword>
<dbReference type="InterPro" id="IPR013113">
    <property type="entry name" value="SIP_FAD-bd"/>
</dbReference>
<evidence type="ECO:0000259" key="2">
    <source>
        <dbReference type="PROSITE" id="PS51384"/>
    </source>
</evidence>
<evidence type="ECO:0000313" key="4">
    <source>
        <dbReference type="Proteomes" id="UP000335415"/>
    </source>
</evidence>
<protein>
    <submittedName>
        <fullName evidence="3">Siderophore-interacting protein</fullName>
    </submittedName>
</protein>
<dbReference type="InterPro" id="IPR017938">
    <property type="entry name" value="Riboflavin_synthase-like_b-brl"/>
</dbReference>
<accession>A0A5J5FV54</accession>
<dbReference type="PROSITE" id="PS51384">
    <property type="entry name" value="FAD_FR"/>
    <property type="match status" value="1"/>
</dbReference>
<dbReference type="GO" id="GO:0016491">
    <property type="term" value="F:oxidoreductase activity"/>
    <property type="evidence" value="ECO:0007669"/>
    <property type="project" value="InterPro"/>
</dbReference>
<evidence type="ECO:0000313" key="3">
    <source>
        <dbReference type="EMBL" id="KAA8996667.1"/>
    </source>
</evidence>
<comment type="similarity">
    <text evidence="1">Belongs to the SIP oxidoreductase family.</text>
</comment>
<name>A0A5J5FV54_9GAMM</name>
<dbReference type="InterPro" id="IPR039374">
    <property type="entry name" value="SIP_fam"/>
</dbReference>
<dbReference type="SUPFAM" id="SSF63380">
    <property type="entry name" value="Riboflavin synthase domain-like"/>
    <property type="match status" value="1"/>
</dbReference>
<dbReference type="Gene3D" id="2.40.30.10">
    <property type="entry name" value="Translation factors"/>
    <property type="match status" value="1"/>
</dbReference>
<comment type="caution">
    <text evidence="3">The sequence shown here is derived from an EMBL/GenBank/DDBJ whole genome shotgun (WGS) entry which is preliminary data.</text>
</comment>
<dbReference type="FunFam" id="2.40.30.10:FF:000055">
    <property type="entry name" value="Siderophore-interacting family protein"/>
    <property type="match status" value="1"/>
</dbReference>
<dbReference type="Proteomes" id="UP000335415">
    <property type="component" value="Unassembled WGS sequence"/>
</dbReference>
<reference evidence="3 4" key="1">
    <citation type="submission" date="2019-09" db="EMBL/GenBank/DDBJ databases">
        <authorList>
            <person name="Li Y."/>
        </authorList>
    </citation>
    <scope>NUCLEOTIDE SEQUENCE [LARGE SCALE GENOMIC DNA]</scope>
    <source>
        <strain evidence="3 4">L3-3HA</strain>
    </source>
</reference>
<dbReference type="InterPro" id="IPR039261">
    <property type="entry name" value="FNR_nucleotide-bd"/>
</dbReference>
<dbReference type="InterPro" id="IPR007037">
    <property type="entry name" value="SIP_rossman_dom"/>
</dbReference>
<sequence length="274" mass="30577">MTTSTTQYPARVRNELRFRAVTVTRSERVSGGFQRLVFSGADLQGFETRGFDDHIKLFFPASQDAALPALTDEGIVWPDGARPPARDYTPLFDAARNELAIDFYLHQQGVASDWARTARAGDKLIIGGPRASLVVPEAYGWQLYICDETGLPALKRRLDALQRHGGAMQVTALVMLNDASDKDYLAGQGAFQPEWFVQDGTDSAERRLFGRLDQLKLPAQDYFLWVTGEGERVKRIGDYLTAQGAGDAQLLRAVAYWHHKAHQEVSLNLLHTKK</sequence>